<dbReference type="RefSeq" id="WP_158353133.1">
    <property type="nucleotide sequence ID" value="NZ_JAHQCX010000016.1"/>
</dbReference>
<accession>A0ABS6KBZ9</accession>
<reference evidence="2 3" key="1">
    <citation type="submission" date="2021-06" db="EMBL/GenBank/DDBJ databases">
        <title>Description of novel taxa of the family Lachnospiraceae.</title>
        <authorList>
            <person name="Chaplin A.V."/>
            <person name="Sokolova S.R."/>
            <person name="Pikina A.P."/>
            <person name="Korzhanova M."/>
            <person name="Belova V."/>
            <person name="Korostin D."/>
            <person name="Efimov B.A."/>
        </authorList>
    </citation>
    <scope>NUCLEOTIDE SEQUENCE [LARGE SCALE GENOMIC DNA]</scope>
    <source>
        <strain evidence="2 3">ASD4241</strain>
    </source>
</reference>
<feature type="region of interest" description="Disordered" evidence="1">
    <location>
        <begin position="1"/>
        <end position="55"/>
    </location>
</feature>
<evidence type="ECO:0000313" key="3">
    <source>
        <dbReference type="Proteomes" id="UP001314681"/>
    </source>
</evidence>
<dbReference type="EMBL" id="JAHQCX010000016">
    <property type="protein sequence ID" value="MBU9728045.1"/>
    <property type="molecule type" value="Genomic_DNA"/>
</dbReference>
<feature type="compositionally biased region" description="Low complexity" evidence="1">
    <location>
        <begin position="13"/>
        <end position="24"/>
    </location>
</feature>
<evidence type="ECO:0000313" key="2">
    <source>
        <dbReference type="EMBL" id="MBU9728045.1"/>
    </source>
</evidence>
<dbReference type="Proteomes" id="UP001314681">
    <property type="component" value="Unassembled WGS sequence"/>
</dbReference>
<feature type="compositionally biased region" description="Basic and acidic residues" evidence="1">
    <location>
        <begin position="40"/>
        <end position="55"/>
    </location>
</feature>
<gene>
    <name evidence="2" type="ORF">KTH90_18710</name>
</gene>
<keyword evidence="3" id="KW-1185">Reference proteome</keyword>
<name>A0ABS6KBZ9_9FIRM</name>
<proteinExistence type="predicted"/>
<comment type="caution">
    <text evidence="2">The sequence shown here is derived from an EMBL/GenBank/DDBJ whole genome shotgun (WGS) entry which is preliminary data.</text>
</comment>
<evidence type="ECO:0000256" key="1">
    <source>
        <dbReference type="SAM" id="MobiDB-lite"/>
    </source>
</evidence>
<organism evidence="2 3">
    <name type="scientific">Diplocloster modestus</name>
    <dbReference type="NCBI Taxonomy" id="2850322"/>
    <lineage>
        <taxon>Bacteria</taxon>
        <taxon>Bacillati</taxon>
        <taxon>Bacillota</taxon>
        <taxon>Clostridia</taxon>
        <taxon>Lachnospirales</taxon>
        <taxon>Lachnospiraceae</taxon>
        <taxon>Diplocloster</taxon>
    </lineage>
</organism>
<dbReference type="Pfam" id="PF14265">
    <property type="entry name" value="DUF4355"/>
    <property type="match status" value="1"/>
</dbReference>
<dbReference type="InterPro" id="IPR025580">
    <property type="entry name" value="Gp46"/>
</dbReference>
<protein>
    <submittedName>
        <fullName evidence="2">DUF4355 domain-containing protein</fullName>
    </submittedName>
</protein>
<sequence length="206" mass="23105">MKNKTYLALQLFAEPASPAGPEPGAKQEPAKADPSPADPQKTDPKQPDPKYTDDDVDKILNKKFAEWQEKKQKELDEAKLLAGMGAQEKAERERDLMKQQLEKLMKQQSLSEMSKTARSILAEKSININDDLLSMLVSEDAEKTKGTIDSFVTLFQDAVKKAVAEELKGNVPKAGTNSGYTKEQILAIKDRVERQKLIRENMNLFK</sequence>